<dbReference type="Proteomes" id="UP000184368">
    <property type="component" value="Unassembled WGS sequence"/>
</dbReference>
<accession>A0A1M4Z9Z0</accession>
<evidence type="ECO:0000313" key="1">
    <source>
        <dbReference type="EMBL" id="SHF14860.1"/>
    </source>
</evidence>
<name>A0A1M4Z9Z0_9BACT</name>
<gene>
    <name evidence="1" type="ORF">SAMN05444008_105146</name>
</gene>
<sequence length="68" mass="7676">MQSCLQIVMAPKKACPPTLNFRNKDLAPYKGQDLFSQEITIEFSGFRHGSLEQVSSMTNIHRSLSFSL</sequence>
<dbReference type="AlphaFoldDB" id="A0A1M4Z9Z0"/>
<keyword evidence="2" id="KW-1185">Reference proteome</keyword>
<protein>
    <submittedName>
        <fullName evidence="1">Uncharacterized protein</fullName>
    </submittedName>
</protein>
<proteinExistence type="predicted"/>
<evidence type="ECO:0000313" key="2">
    <source>
        <dbReference type="Proteomes" id="UP000184368"/>
    </source>
</evidence>
<dbReference type="EMBL" id="FQUO01000005">
    <property type="protein sequence ID" value="SHF14860.1"/>
    <property type="molecule type" value="Genomic_DNA"/>
</dbReference>
<reference evidence="1 2" key="1">
    <citation type="submission" date="2016-11" db="EMBL/GenBank/DDBJ databases">
        <authorList>
            <person name="Jaros S."/>
            <person name="Januszkiewicz K."/>
            <person name="Wedrychowicz H."/>
        </authorList>
    </citation>
    <scope>NUCLEOTIDE SEQUENCE [LARGE SCALE GENOMIC DNA]</scope>
    <source>
        <strain evidence="1 2">DSM 26897</strain>
    </source>
</reference>
<organism evidence="1 2">
    <name type="scientific">Cnuella takakiae</name>
    <dbReference type="NCBI Taxonomy" id="1302690"/>
    <lineage>
        <taxon>Bacteria</taxon>
        <taxon>Pseudomonadati</taxon>
        <taxon>Bacteroidota</taxon>
        <taxon>Chitinophagia</taxon>
        <taxon>Chitinophagales</taxon>
        <taxon>Chitinophagaceae</taxon>
        <taxon>Cnuella</taxon>
    </lineage>
</organism>